<name>A0ABW4D1Q2_9LACO</name>
<keyword evidence="2" id="KW-0732">Signal</keyword>
<dbReference type="EMBL" id="JBHTOD010000002">
    <property type="protein sequence ID" value="MFD1454488.1"/>
    <property type="molecule type" value="Genomic_DNA"/>
</dbReference>
<dbReference type="RefSeq" id="WP_203643588.1">
    <property type="nucleotide sequence ID" value="NZ_BOLN01000002.1"/>
</dbReference>
<feature type="signal peptide" evidence="2">
    <location>
        <begin position="1"/>
        <end position="27"/>
    </location>
</feature>
<evidence type="ECO:0000313" key="3">
    <source>
        <dbReference type="EMBL" id="MFD1454488.1"/>
    </source>
</evidence>
<feature type="region of interest" description="Disordered" evidence="1">
    <location>
        <begin position="124"/>
        <end position="144"/>
    </location>
</feature>
<accession>A0ABW4D1Q2</accession>
<protein>
    <recommendedName>
        <fullName evidence="5">D-alanyl-D-alanine carboxypeptidase</fullName>
    </recommendedName>
</protein>
<feature type="chain" id="PRO_5045654697" description="D-alanyl-D-alanine carboxypeptidase" evidence="2">
    <location>
        <begin position="28"/>
        <end position="307"/>
    </location>
</feature>
<evidence type="ECO:0008006" key="5">
    <source>
        <dbReference type="Google" id="ProtNLM"/>
    </source>
</evidence>
<evidence type="ECO:0000256" key="1">
    <source>
        <dbReference type="SAM" id="MobiDB-lite"/>
    </source>
</evidence>
<evidence type="ECO:0000256" key="2">
    <source>
        <dbReference type="SAM" id="SignalP"/>
    </source>
</evidence>
<evidence type="ECO:0000313" key="4">
    <source>
        <dbReference type="Proteomes" id="UP001597189"/>
    </source>
</evidence>
<proteinExistence type="predicted"/>
<gene>
    <name evidence="3" type="ORF">ACFQ44_02185</name>
</gene>
<dbReference type="Proteomes" id="UP001597189">
    <property type="component" value="Unassembled WGS sequence"/>
</dbReference>
<reference evidence="4" key="1">
    <citation type="journal article" date="2019" name="Int. J. Syst. Evol. Microbiol.">
        <title>The Global Catalogue of Microorganisms (GCM) 10K type strain sequencing project: providing services to taxonomists for standard genome sequencing and annotation.</title>
        <authorList>
            <consortium name="The Broad Institute Genomics Platform"/>
            <consortium name="The Broad Institute Genome Sequencing Center for Infectious Disease"/>
            <person name="Wu L."/>
            <person name="Ma J."/>
        </authorList>
    </citation>
    <scope>NUCLEOTIDE SEQUENCE [LARGE SCALE GENOMIC DNA]</scope>
    <source>
        <strain evidence="4">CCM 8979</strain>
    </source>
</reference>
<organism evidence="3 4">
    <name type="scientific">Levilactobacillus lanxiensis</name>
    <dbReference type="NCBI Taxonomy" id="2799568"/>
    <lineage>
        <taxon>Bacteria</taxon>
        <taxon>Bacillati</taxon>
        <taxon>Bacillota</taxon>
        <taxon>Bacilli</taxon>
        <taxon>Lactobacillales</taxon>
        <taxon>Lactobacillaceae</taxon>
        <taxon>Levilactobacillus</taxon>
    </lineage>
</organism>
<sequence length="307" mass="33354">MNKRLLGLCIALVSLGGGLSISQPASANQQYSAARSRSVRLMWRRSMRQHSYTATTGARYSKHLGLRYSNNDVTPTVVWTTDAHEKLYNKRKGTTPIYYHVKSADGTLSGWIWRGYLKAATTATTPATTKTTTTQPTTKPATSTDDQLALTIAKSLVGGVKPDAATMAQAKQVASQLAGPTYHFSRSTSITPGFLRGPLPNWSGASDYGQFRKLLAANNLTYGFGYDKTLSTVVVGSKDDVLNGLAWETWVEDNMFDGSGTDGVTEQNFYVPAKVGVGIKQLANGDYAMFSIVRVPAYYGEIALYDE</sequence>
<comment type="caution">
    <text evidence="3">The sequence shown here is derived from an EMBL/GenBank/DDBJ whole genome shotgun (WGS) entry which is preliminary data.</text>
</comment>
<keyword evidence="4" id="KW-1185">Reference proteome</keyword>